<keyword evidence="3" id="KW-0328">Glycosyltransferase</keyword>
<dbReference type="InterPro" id="IPR001173">
    <property type="entry name" value="Glyco_trans_2-like"/>
</dbReference>
<evidence type="ECO:0000256" key="2">
    <source>
        <dbReference type="ARBA" id="ARBA00022475"/>
    </source>
</evidence>
<dbReference type="PANTHER" id="PTHR43646">
    <property type="entry name" value="GLYCOSYLTRANSFERASE"/>
    <property type="match status" value="1"/>
</dbReference>
<feature type="domain" description="Glycosyltransferase 2-like" evidence="6">
    <location>
        <begin position="5"/>
        <end position="116"/>
    </location>
</feature>
<dbReference type="NCBIfam" id="TIGR04283">
    <property type="entry name" value="glyco_like_mftF"/>
    <property type="match status" value="1"/>
</dbReference>
<comment type="subcellular location">
    <subcellularLocation>
        <location evidence="1">Cell membrane</location>
    </subcellularLocation>
</comment>
<dbReference type="Pfam" id="PF00535">
    <property type="entry name" value="Glycos_transf_2"/>
    <property type="match status" value="1"/>
</dbReference>
<organism evidence="7 8">
    <name type="scientific">Fodinicurvata halophila</name>
    <dbReference type="NCBI Taxonomy" id="1419723"/>
    <lineage>
        <taxon>Bacteria</taxon>
        <taxon>Pseudomonadati</taxon>
        <taxon>Pseudomonadota</taxon>
        <taxon>Alphaproteobacteria</taxon>
        <taxon>Rhodospirillales</taxon>
        <taxon>Rhodovibrionaceae</taxon>
        <taxon>Fodinicurvata</taxon>
    </lineage>
</organism>
<dbReference type="RefSeq" id="WP_382420984.1">
    <property type="nucleotide sequence ID" value="NZ_JBHSCW010000001.1"/>
</dbReference>
<evidence type="ECO:0000256" key="4">
    <source>
        <dbReference type="ARBA" id="ARBA00022679"/>
    </source>
</evidence>
<name>A0ABV8UIC7_9PROT</name>
<evidence type="ECO:0000313" key="8">
    <source>
        <dbReference type="Proteomes" id="UP001595799"/>
    </source>
</evidence>
<dbReference type="InterPro" id="IPR026461">
    <property type="entry name" value="Trfase_2_rSAM/seldom_assoc"/>
</dbReference>
<evidence type="ECO:0000256" key="5">
    <source>
        <dbReference type="ARBA" id="ARBA00023136"/>
    </source>
</evidence>
<dbReference type="Gene3D" id="3.90.550.10">
    <property type="entry name" value="Spore Coat Polysaccharide Biosynthesis Protein SpsA, Chain A"/>
    <property type="match status" value="1"/>
</dbReference>
<keyword evidence="8" id="KW-1185">Reference proteome</keyword>
<evidence type="ECO:0000313" key="7">
    <source>
        <dbReference type="EMBL" id="MFC4350655.1"/>
    </source>
</evidence>
<gene>
    <name evidence="7" type="ORF">ACFOW6_03760</name>
</gene>
<dbReference type="InterPro" id="IPR029044">
    <property type="entry name" value="Nucleotide-diphossugar_trans"/>
</dbReference>
<dbReference type="PANTHER" id="PTHR43646:SF2">
    <property type="entry name" value="GLYCOSYLTRANSFERASE 2-LIKE DOMAIN-CONTAINING PROTEIN"/>
    <property type="match status" value="1"/>
</dbReference>
<dbReference type="EMBL" id="JBHSCW010000001">
    <property type="protein sequence ID" value="MFC4350655.1"/>
    <property type="molecule type" value="Genomic_DNA"/>
</dbReference>
<evidence type="ECO:0000259" key="6">
    <source>
        <dbReference type="Pfam" id="PF00535"/>
    </source>
</evidence>
<evidence type="ECO:0000256" key="3">
    <source>
        <dbReference type="ARBA" id="ARBA00022676"/>
    </source>
</evidence>
<reference evidence="8" key="1">
    <citation type="journal article" date="2019" name="Int. J. Syst. Evol. Microbiol.">
        <title>The Global Catalogue of Microorganisms (GCM) 10K type strain sequencing project: providing services to taxonomists for standard genome sequencing and annotation.</title>
        <authorList>
            <consortium name="The Broad Institute Genomics Platform"/>
            <consortium name="The Broad Institute Genome Sequencing Center for Infectious Disease"/>
            <person name="Wu L."/>
            <person name="Ma J."/>
        </authorList>
    </citation>
    <scope>NUCLEOTIDE SEQUENCE [LARGE SCALE GENOMIC DNA]</scope>
    <source>
        <strain evidence="8">CECT 8472</strain>
    </source>
</reference>
<sequence>MPGLSLIIPTYNAAERLRACLDSLKAGANLTDDASFPVELIISDGGSTDGTRQLARERGCRLLDGPPGRGRQLRTAAEAANGEWLFFLHADSRLPPDWMTALRRFMSAEGSRDTAGYGRLRLDSNRPAARRVERLANWRAARLGLPYGDQGLLIARTTYEAVGGYRDIPLMEDVDLVRRLGRARLRPLAIEIVTAADKYEQQGWWKRPCLNLCRLTLYLLGVPERYLARGYR</sequence>
<dbReference type="CDD" id="cd02522">
    <property type="entry name" value="GT_2_like_a"/>
    <property type="match status" value="1"/>
</dbReference>
<comment type="caution">
    <text evidence="7">The sequence shown here is derived from an EMBL/GenBank/DDBJ whole genome shotgun (WGS) entry which is preliminary data.</text>
</comment>
<accession>A0ABV8UIC7</accession>
<dbReference type="SUPFAM" id="SSF53448">
    <property type="entry name" value="Nucleotide-diphospho-sugar transferases"/>
    <property type="match status" value="1"/>
</dbReference>
<protein>
    <submittedName>
        <fullName evidence="7">TIGR04283 family arsenosugar biosynthesis glycosyltransferase</fullName>
    </submittedName>
</protein>
<keyword evidence="5" id="KW-0472">Membrane</keyword>
<dbReference type="Proteomes" id="UP001595799">
    <property type="component" value="Unassembled WGS sequence"/>
</dbReference>
<keyword evidence="2" id="KW-1003">Cell membrane</keyword>
<keyword evidence="4" id="KW-0808">Transferase</keyword>
<evidence type="ECO:0000256" key="1">
    <source>
        <dbReference type="ARBA" id="ARBA00004236"/>
    </source>
</evidence>
<proteinExistence type="predicted"/>